<organism evidence="1">
    <name type="scientific">uncultured Microcoleus sp</name>
    <dbReference type="NCBI Taxonomy" id="259945"/>
    <lineage>
        <taxon>Bacteria</taxon>
        <taxon>Bacillati</taxon>
        <taxon>Cyanobacteriota</taxon>
        <taxon>Cyanophyceae</taxon>
        <taxon>Oscillatoriophycideae</taxon>
        <taxon>Oscillatoriales</taxon>
        <taxon>Microcoleaceae</taxon>
        <taxon>Microcoleus</taxon>
        <taxon>environmental samples</taxon>
    </lineage>
</organism>
<accession>A0A6J4KMF9</accession>
<feature type="non-terminal residue" evidence="1">
    <location>
        <position position="37"/>
    </location>
</feature>
<evidence type="ECO:0000313" key="1">
    <source>
        <dbReference type="EMBL" id="CAA9309896.1"/>
    </source>
</evidence>
<name>A0A6J4KMF9_9CYAN</name>
<proteinExistence type="predicted"/>
<feature type="non-terminal residue" evidence="1">
    <location>
        <position position="1"/>
    </location>
</feature>
<sequence>CWRYLQSDLPHCLRFARSPAAQRLKQLHYVRTYALSL</sequence>
<dbReference type="EMBL" id="CADCTZ010000104">
    <property type="protein sequence ID" value="CAA9309896.1"/>
    <property type="molecule type" value="Genomic_DNA"/>
</dbReference>
<dbReference type="AlphaFoldDB" id="A0A6J4KMF9"/>
<reference evidence="1" key="1">
    <citation type="submission" date="2020-02" db="EMBL/GenBank/DDBJ databases">
        <authorList>
            <person name="Meier V. D."/>
        </authorList>
    </citation>
    <scope>NUCLEOTIDE SEQUENCE</scope>
    <source>
        <strain evidence="1">AVDCRST_MAG84</strain>
    </source>
</reference>
<gene>
    <name evidence="1" type="ORF">AVDCRST_MAG84-710</name>
</gene>
<protein>
    <submittedName>
        <fullName evidence="1">Uncharacterized protein</fullName>
    </submittedName>
</protein>